<dbReference type="Gene3D" id="3.20.20.100">
    <property type="entry name" value="NADP-dependent oxidoreductase domain"/>
    <property type="match status" value="1"/>
</dbReference>
<reference evidence="5" key="3">
    <citation type="journal article" date="2023" name="Microbiol. Resour. Announc.">
        <title>Draft Genome Sequence of Granulicatella sp. Strain S8, Isolated from a Marine Fish, Seriola quinqueradiata.</title>
        <authorList>
            <person name="Lee M."/>
            <person name="Farooq A."/>
            <person name="Jeong J.B."/>
            <person name="Jung M.Y."/>
        </authorList>
    </citation>
    <scope>NUCLEOTIDE SEQUENCE</scope>
    <source>
        <strain evidence="5">S8</strain>
    </source>
</reference>
<gene>
    <name evidence="5" type="ORF">NPA36_03390</name>
</gene>
<keyword evidence="3" id="KW-0560">Oxidoreductase</keyword>
<dbReference type="PIRSF" id="PIRSF000097">
    <property type="entry name" value="AKR"/>
    <property type="match status" value="1"/>
</dbReference>
<dbReference type="PROSITE" id="PS00062">
    <property type="entry name" value="ALDOKETO_REDUCTASE_2"/>
    <property type="match status" value="1"/>
</dbReference>
<dbReference type="RefSeq" id="WP_256944696.1">
    <property type="nucleotide sequence ID" value="NZ_JANHNZ010000002.1"/>
</dbReference>
<organism evidence="5 6">
    <name type="scientific">Granulicatella seriolae</name>
    <dbReference type="NCBI Taxonomy" id="2967226"/>
    <lineage>
        <taxon>Bacteria</taxon>
        <taxon>Bacillati</taxon>
        <taxon>Bacillota</taxon>
        <taxon>Bacilli</taxon>
        <taxon>Lactobacillales</taxon>
        <taxon>Carnobacteriaceae</taxon>
        <taxon>Granulicatella</taxon>
    </lineage>
</organism>
<comment type="similarity">
    <text evidence="1">Belongs to the aldo/keto reductase family.</text>
</comment>
<dbReference type="CDD" id="cd19071">
    <property type="entry name" value="AKR_AKR1-5-like"/>
    <property type="match status" value="1"/>
</dbReference>
<dbReference type="PANTHER" id="PTHR43827:SF3">
    <property type="entry name" value="NADP-DEPENDENT OXIDOREDUCTASE DOMAIN-CONTAINING PROTEIN"/>
    <property type="match status" value="1"/>
</dbReference>
<dbReference type="SUPFAM" id="SSF51430">
    <property type="entry name" value="NAD(P)-linked oxidoreductase"/>
    <property type="match status" value="1"/>
</dbReference>
<dbReference type="PROSITE" id="PS00798">
    <property type="entry name" value="ALDOKETO_REDUCTASE_1"/>
    <property type="match status" value="1"/>
</dbReference>
<dbReference type="InterPro" id="IPR018170">
    <property type="entry name" value="Aldo/ket_reductase_CS"/>
</dbReference>
<protein>
    <submittedName>
        <fullName evidence="5">Aldo/keto reductase</fullName>
    </submittedName>
</protein>
<feature type="domain" description="NADP-dependent oxidoreductase" evidence="4">
    <location>
        <begin position="18"/>
        <end position="268"/>
    </location>
</feature>
<dbReference type="PROSITE" id="PS00063">
    <property type="entry name" value="ALDOKETO_REDUCTASE_3"/>
    <property type="match status" value="1"/>
</dbReference>
<evidence type="ECO:0000259" key="4">
    <source>
        <dbReference type="Pfam" id="PF00248"/>
    </source>
</evidence>
<reference evidence="5" key="1">
    <citation type="submission" date="2022-07" db="EMBL/GenBank/DDBJ databases">
        <authorList>
            <person name="Jung M.-Y."/>
            <person name="Lee M."/>
        </authorList>
    </citation>
    <scope>NUCLEOTIDE SEQUENCE</scope>
    <source>
        <strain evidence="5">S8</strain>
    </source>
</reference>
<keyword evidence="2" id="KW-0521">NADP</keyword>
<evidence type="ECO:0000256" key="1">
    <source>
        <dbReference type="ARBA" id="ARBA00007905"/>
    </source>
</evidence>
<evidence type="ECO:0000313" key="5">
    <source>
        <dbReference type="EMBL" id="MCQ9209585.1"/>
    </source>
</evidence>
<comment type="caution">
    <text evidence="5">The sequence shown here is derived from an EMBL/GenBank/DDBJ whole genome shotgun (WGS) entry which is preliminary data.</text>
</comment>
<sequence>MDVANKHYELNNGLEIPKVGFGTWRSKNGDEAYQAVLEALRVGYRHIDTAAIYGNEESVGRAIKDSGIPREELFITTKLWNDSHSYDKAKVALATSLEKLGLDYLDLYLIHWPNPLEYRDSWQEANAQTWKAMEEAVEAGLVRSIGVSNFMVRHLEELAKTAVITPAVNQIRLAPGVFQEEVVLYCRDKNIILEAWSPLGQGEIFKNETMMNLAEKYGKTVAQVALAWSWYDGFLPLPKSVTPSRIMENLDFGDIELTYQDALAIRAIDGVTKESNPDTVDF</sequence>
<evidence type="ECO:0000256" key="2">
    <source>
        <dbReference type="ARBA" id="ARBA00022857"/>
    </source>
</evidence>
<dbReference type="InterPro" id="IPR020471">
    <property type="entry name" value="AKR"/>
</dbReference>
<dbReference type="EMBL" id="JANHNZ010000002">
    <property type="protein sequence ID" value="MCQ9209585.1"/>
    <property type="molecule type" value="Genomic_DNA"/>
</dbReference>
<dbReference type="Pfam" id="PF00248">
    <property type="entry name" value="Aldo_ket_red"/>
    <property type="match status" value="1"/>
</dbReference>
<dbReference type="PRINTS" id="PR00069">
    <property type="entry name" value="ALDKETRDTASE"/>
</dbReference>
<dbReference type="PANTHER" id="PTHR43827">
    <property type="entry name" value="2,5-DIKETO-D-GLUCONIC ACID REDUCTASE"/>
    <property type="match status" value="1"/>
</dbReference>
<evidence type="ECO:0000313" key="6">
    <source>
        <dbReference type="Proteomes" id="UP001059480"/>
    </source>
</evidence>
<name>A0ABT1WNB9_9LACT</name>
<keyword evidence="6" id="KW-1185">Reference proteome</keyword>
<dbReference type="InterPro" id="IPR036812">
    <property type="entry name" value="NAD(P)_OxRdtase_dom_sf"/>
</dbReference>
<reference evidence="5" key="2">
    <citation type="journal article" date="2023" name="Curr. Microbiol.">
        <title>Granulicatella seriolae sp. nov., a Novel Facultative Anaerobe Isolated from Yellowtail Marine Fish.</title>
        <authorList>
            <person name="Lee M."/>
            <person name="Choi Y.J."/>
            <person name="Farooq A."/>
            <person name="Jeong J.B."/>
            <person name="Jung M.Y."/>
        </authorList>
    </citation>
    <scope>NUCLEOTIDE SEQUENCE</scope>
    <source>
        <strain evidence="5">S8</strain>
    </source>
</reference>
<dbReference type="Proteomes" id="UP001059480">
    <property type="component" value="Unassembled WGS sequence"/>
</dbReference>
<proteinExistence type="inferred from homology"/>
<evidence type="ECO:0000256" key="3">
    <source>
        <dbReference type="ARBA" id="ARBA00023002"/>
    </source>
</evidence>
<accession>A0ABT1WNB9</accession>
<dbReference type="InterPro" id="IPR023210">
    <property type="entry name" value="NADP_OxRdtase_dom"/>
</dbReference>